<dbReference type="Proteomes" id="UP000230423">
    <property type="component" value="Unassembled WGS sequence"/>
</dbReference>
<evidence type="ECO:0000256" key="2">
    <source>
        <dbReference type="ARBA" id="ARBA00022723"/>
    </source>
</evidence>
<reference evidence="10 11" key="1">
    <citation type="submission" date="2015-09" db="EMBL/GenBank/DDBJ databases">
        <title>Draft genome of the parasitic nematode Teladorsagia circumcincta isolate WARC Sus (inbred).</title>
        <authorList>
            <person name="Mitreva M."/>
        </authorList>
    </citation>
    <scope>NUCLEOTIDE SEQUENCE [LARGE SCALE GENOMIC DNA]</scope>
    <source>
        <strain evidence="10 11">S</strain>
    </source>
</reference>
<keyword evidence="5 7" id="KW-0482">Metalloprotease</keyword>
<dbReference type="GO" id="GO:0008270">
    <property type="term" value="F:zinc ion binding"/>
    <property type="evidence" value="ECO:0007669"/>
    <property type="project" value="UniProtKB-UniRule"/>
</dbReference>
<feature type="binding site" evidence="7">
    <location>
        <position position="201"/>
    </location>
    <ligand>
        <name>Zn(2+)</name>
        <dbReference type="ChEBI" id="CHEBI:29105"/>
        <note>catalytic</note>
    </ligand>
</feature>
<gene>
    <name evidence="10" type="ORF">TELCIR_22545</name>
</gene>
<dbReference type="InterPro" id="IPR006026">
    <property type="entry name" value="Peptidase_Metallo"/>
</dbReference>
<evidence type="ECO:0000259" key="9">
    <source>
        <dbReference type="PROSITE" id="PS51864"/>
    </source>
</evidence>
<evidence type="ECO:0000256" key="1">
    <source>
        <dbReference type="ARBA" id="ARBA00022670"/>
    </source>
</evidence>
<proteinExistence type="predicted"/>
<dbReference type="SMART" id="SM00235">
    <property type="entry name" value="ZnMc"/>
    <property type="match status" value="1"/>
</dbReference>
<dbReference type="GO" id="GO:0006508">
    <property type="term" value="P:proteolysis"/>
    <property type="evidence" value="ECO:0007669"/>
    <property type="project" value="UniProtKB-KW"/>
</dbReference>
<evidence type="ECO:0000256" key="5">
    <source>
        <dbReference type="ARBA" id="ARBA00023049"/>
    </source>
</evidence>
<dbReference type="OrthoDB" id="291007at2759"/>
<organism evidence="10 11">
    <name type="scientific">Teladorsagia circumcincta</name>
    <name type="common">Brown stomach worm</name>
    <name type="synonym">Ostertagia circumcincta</name>
    <dbReference type="NCBI Taxonomy" id="45464"/>
    <lineage>
        <taxon>Eukaryota</taxon>
        <taxon>Metazoa</taxon>
        <taxon>Ecdysozoa</taxon>
        <taxon>Nematoda</taxon>
        <taxon>Chromadorea</taxon>
        <taxon>Rhabditida</taxon>
        <taxon>Rhabditina</taxon>
        <taxon>Rhabditomorpha</taxon>
        <taxon>Strongyloidea</taxon>
        <taxon>Trichostrongylidae</taxon>
        <taxon>Teladorsagia</taxon>
    </lineage>
</organism>
<comment type="cofactor">
    <cofactor evidence="7 8">
        <name>Zn(2+)</name>
        <dbReference type="ChEBI" id="CHEBI:29105"/>
    </cofactor>
    <text evidence="7 8">Binds 1 zinc ion per subunit.</text>
</comment>
<dbReference type="AlphaFoldDB" id="A0A2G9TDM5"/>
<keyword evidence="2 7" id="KW-0479">Metal-binding</keyword>
<dbReference type="PROSITE" id="PS01186">
    <property type="entry name" value="EGF_2"/>
    <property type="match status" value="1"/>
</dbReference>
<feature type="chain" id="PRO_5013427700" description="Metalloendopeptidase" evidence="8">
    <location>
        <begin position="18"/>
        <end position="488"/>
    </location>
</feature>
<evidence type="ECO:0000256" key="8">
    <source>
        <dbReference type="RuleBase" id="RU361183"/>
    </source>
</evidence>
<evidence type="ECO:0000313" key="10">
    <source>
        <dbReference type="EMBL" id="PIO56061.1"/>
    </source>
</evidence>
<feature type="binding site" evidence="7">
    <location>
        <position position="211"/>
    </location>
    <ligand>
        <name>Zn(2+)</name>
        <dbReference type="ChEBI" id="CHEBI:29105"/>
        <note>catalytic</note>
    </ligand>
</feature>
<evidence type="ECO:0000313" key="11">
    <source>
        <dbReference type="Proteomes" id="UP000230423"/>
    </source>
</evidence>
<feature type="domain" description="Peptidase M12A" evidence="9">
    <location>
        <begin position="105"/>
        <end position="213"/>
    </location>
</feature>
<name>A0A2G9TDM5_TELCI</name>
<dbReference type="PROSITE" id="PS51864">
    <property type="entry name" value="ASTACIN"/>
    <property type="match status" value="1"/>
</dbReference>
<dbReference type="EMBL" id="KZ383113">
    <property type="protein sequence ID" value="PIO56061.1"/>
    <property type="molecule type" value="Genomic_DNA"/>
</dbReference>
<dbReference type="EC" id="3.4.24.-" evidence="8"/>
<evidence type="ECO:0000256" key="7">
    <source>
        <dbReference type="PROSITE-ProRule" id="PRU01211"/>
    </source>
</evidence>
<keyword evidence="3 7" id="KW-0378">Hydrolase</keyword>
<keyword evidence="1 7" id="KW-0645">Protease</keyword>
<dbReference type="SUPFAM" id="SSF55486">
    <property type="entry name" value="Metalloproteases ('zincins'), catalytic domain"/>
    <property type="match status" value="1"/>
</dbReference>
<feature type="non-terminal residue" evidence="10">
    <location>
        <position position="1"/>
    </location>
</feature>
<feature type="signal peptide" evidence="8">
    <location>
        <begin position="1"/>
        <end position="17"/>
    </location>
</feature>
<dbReference type="InterPro" id="IPR024079">
    <property type="entry name" value="MetalloPept_cat_dom_sf"/>
</dbReference>
<dbReference type="PANTHER" id="PTHR10127">
    <property type="entry name" value="DISCOIDIN, CUB, EGF, LAMININ , AND ZINC METALLOPROTEASE DOMAIN CONTAINING"/>
    <property type="match status" value="1"/>
</dbReference>
<evidence type="ECO:0000256" key="3">
    <source>
        <dbReference type="ARBA" id="ARBA00022801"/>
    </source>
</evidence>
<keyword evidence="4 7" id="KW-0862">Zinc</keyword>
<keyword evidence="11" id="KW-1185">Reference proteome</keyword>
<dbReference type="Pfam" id="PF01400">
    <property type="entry name" value="Astacin"/>
    <property type="match status" value="1"/>
</dbReference>
<dbReference type="InterPro" id="IPR000742">
    <property type="entry name" value="EGF"/>
</dbReference>
<dbReference type="Gene3D" id="3.40.390.10">
    <property type="entry name" value="Collagenase (Catalytic Domain)"/>
    <property type="match status" value="2"/>
</dbReference>
<evidence type="ECO:0000256" key="4">
    <source>
        <dbReference type="ARBA" id="ARBA00022833"/>
    </source>
</evidence>
<feature type="binding site" evidence="7">
    <location>
        <position position="205"/>
    </location>
    <ligand>
        <name>Zn(2+)</name>
        <dbReference type="ChEBI" id="CHEBI:29105"/>
        <note>catalytic</note>
    </ligand>
</feature>
<dbReference type="PANTHER" id="PTHR10127:SF780">
    <property type="entry name" value="METALLOENDOPEPTIDASE"/>
    <property type="match status" value="1"/>
</dbReference>
<dbReference type="PROSITE" id="PS00022">
    <property type="entry name" value="EGF_1"/>
    <property type="match status" value="1"/>
</dbReference>
<dbReference type="PRINTS" id="PR00480">
    <property type="entry name" value="ASTACIN"/>
</dbReference>
<keyword evidence="6" id="KW-1015">Disulfide bond</keyword>
<dbReference type="InterPro" id="IPR001506">
    <property type="entry name" value="Peptidase_M12A"/>
</dbReference>
<comment type="caution">
    <text evidence="7">Lacks conserved residue(s) required for the propagation of feature annotation.</text>
</comment>
<keyword evidence="8" id="KW-0732">Signal</keyword>
<evidence type="ECO:0000256" key="6">
    <source>
        <dbReference type="ARBA" id="ARBA00023157"/>
    </source>
</evidence>
<protein>
    <recommendedName>
        <fullName evidence="8">Metalloendopeptidase</fullName>
        <ecNumber evidence="8">3.4.24.-</ecNumber>
    </recommendedName>
</protein>
<accession>A0A2G9TDM5</accession>
<sequence length="488" mass="53958">MMIPMLILLVTAGSAAGLSILTPERTKEPHENAKGDIVLTKFARSFPLIMCAEIYIILREQQDQIGADIGGSRTKRQAFDGKGWIAKLWSDGVPYMFSFLSEFLSAPNTLDKERLPAKLAYLLTGEKTQNVFRKAAQLWKENTCINFTEYKMPELKKTNAPYYLVVYAGEGCDSNVGRVKDEGPQPLSLGKGCETIGHAAHEIGHALGFFHTHRDMTVTNLSPFIKTISHGLVSDGKSIMVPKDANYTQTLGSHIISFYDLLMMNKLYSCTDACKDEPNADKMCKNGGFPHPRSCSKCICPSGYAGQLCEKKPEGCGEELVAEGDWKPLNDELDGSGAGNERDGFKRCNYWIKAPSDKNMLEVRIVELPANVAYEGCTHAGVEIKAHSDQRLTGYSQFGELSGNARPLLIGSDTLLRWKGCCGPIIGYRARWAGRGGIQTCESTVGVFIYRAPWNGAVGSFDIYKFKRVKEGLEVDSLARTYERFANY</sequence>
<dbReference type="GO" id="GO:0004222">
    <property type="term" value="F:metalloendopeptidase activity"/>
    <property type="evidence" value="ECO:0007669"/>
    <property type="project" value="UniProtKB-UniRule"/>
</dbReference>
<feature type="active site" evidence="7">
    <location>
        <position position="202"/>
    </location>
</feature>